<sequence length="409" mass="44190">MGIAGAAGFGAVTGAARGEREFANTQAQNALVQSTKALDSAFKEFERTGNLNKLNDALGLLDVSIDKAAQAQRIEGGGTFGFLQKQQEAFEETIIGKISTAIRGPIASITNFKVAGEQFEVAKRGSIVDVFNPSAKAFQRRRDIFKGIDQEQLQAFQGRIAQQSAQAGAFFASQIQKGKRIQDVLKTTQGQQFAGAFVSGTLKTTGPEGRLLKRLTGLSAKERGGVAAQAFTSTEAGRTLIKQARLQRDLESAMDAVNRKIQLLTGDFETMSAIAQQAGQRGIQFIRANQAIDARFGGGTAITQRVRTNVFANPRAFSTEALQRGFVGLQADLGESSQLRELRQTVIGTQRLQRELPAFINQLSQQSALAPEDLQSRLLGKLQEFGLPPQLVEEAKEVVKTVEVLGDSW</sequence>
<comment type="caution">
    <text evidence="1">The sequence shown here is derived from an EMBL/GenBank/DDBJ whole genome shotgun (WGS) entry which is preliminary data.</text>
</comment>
<accession>A0A0F9BKI3</accession>
<organism evidence="1">
    <name type="scientific">marine sediment metagenome</name>
    <dbReference type="NCBI Taxonomy" id="412755"/>
    <lineage>
        <taxon>unclassified sequences</taxon>
        <taxon>metagenomes</taxon>
        <taxon>ecological metagenomes</taxon>
    </lineage>
</organism>
<evidence type="ECO:0000313" key="1">
    <source>
        <dbReference type="EMBL" id="KKL22355.1"/>
    </source>
</evidence>
<proteinExistence type="predicted"/>
<dbReference type="AlphaFoldDB" id="A0A0F9BKI3"/>
<protein>
    <submittedName>
        <fullName evidence="1">Uncharacterized protein</fullName>
    </submittedName>
</protein>
<gene>
    <name evidence="1" type="ORF">LCGC14_2436270</name>
</gene>
<dbReference type="EMBL" id="LAZR01037385">
    <property type="protein sequence ID" value="KKL22355.1"/>
    <property type="molecule type" value="Genomic_DNA"/>
</dbReference>
<reference evidence="1" key="1">
    <citation type="journal article" date="2015" name="Nature">
        <title>Complex archaea that bridge the gap between prokaryotes and eukaryotes.</title>
        <authorList>
            <person name="Spang A."/>
            <person name="Saw J.H."/>
            <person name="Jorgensen S.L."/>
            <person name="Zaremba-Niedzwiedzka K."/>
            <person name="Martijn J."/>
            <person name="Lind A.E."/>
            <person name="van Eijk R."/>
            <person name="Schleper C."/>
            <person name="Guy L."/>
            <person name="Ettema T.J."/>
        </authorList>
    </citation>
    <scope>NUCLEOTIDE SEQUENCE</scope>
</reference>
<name>A0A0F9BKI3_9ZZZZ</name>